<feature type="compositionally biased region" description="Basic and acidic residues" evidence="1">
    <location>
        <begin position="456"/>
        <end position="474"/>
    </location>
</feature>
<feature type="region of interest" description="Disordered" evidence="1">
    <location>
        <begin position="315"/>
        <end position="571"/>
    </location>
</feature>
<name>A0AAV9W080_9PEZI</name>
<protein>
    <submittedName>
        <fullName evidence="4">Uncharacterized protein</fullName>
    </submittedName>
</protein>
<feature type="signal peptide" evidence="3">
    <location>
        <begin position="1"/>
        <end position="25"/>
    </location>
</feature>
<dbReference type="AlphaFoldDB" id="A0AAV9W080"/>
<keyword evidence="2" id="KW-1133">Transmembrane helix</keyword>
<feature type="chain" id="PRO_5043720949" evidence="3">
    <location>
        <begin position="26"/>
        <end position="628"/>
    </location>
</feature>
<dbReference type="EMBL" id="JAVHJL010000007">
    <property type="protein sequence ID" value="KAK6499825.1"/>
    <property type="molecule type" value="Genomic_DNA"/>
</dbReference>
<feature type="compositionally biased region" description="Polar residues" evidence="1">
    <location>
        <begin position="532"/>
        <end position="544"/>
    </location>
</feature>
<feature type="region of interest" description="Disordered" evidence="1">
    <location>
        <begin position="259"/>
        <end position="287"/>
    </location>
</feature>
<feature type="compositionally biased region" description="Gly residues" evidence="1">
    <location>
        <begin position="139"/>
        <end position="149"/>
    </location>
</feature>
<keyword evidence="2" id="KW-0472">Membrane</keyword>
<feature type="compositionally biased region" description="Polar residues" evidence="1">
    <location>
        <begin position="329"/>
        <end position="349"/>
    </location>
</feature>
<feature type="compositionally biased region" description="Low complexity" evidence="1">
    <location>
        <begin position="394"/>
        <end position="411"/>
    </location>
</feature>
<feature type="compositionally biased region" description="Polar residues" evidence="1">
    <location>
        <begin position="153"/>
        <end position="179"/>
    </location>
</feature>
<accession>A0AAV9W080</accession>
<evidence type="ECO:0000256" key="3">
    <source>
        <dbReference type="SAM" id="SignalP"/>
    </source>
</evidence>
<dbReference type="Proteomes" id="UP001370758">
    <property type="component" value="Unassembled WGS sequence"/>
</dbReference>
<feature type="region of interest" description="Disordered" evidence="1">
    <location>
        <begin position="585"/>
        <end position="628"/>
    </location>
</feature>
<evidence type="ECO:0000313" key="5">
    <source>
        <dbReference type="Proteomes" id="UP001370758"/>
    </source>
</evidence>
<proteinExistence type="predicted"/>
<sequence>MTRRVHRVPLGPFLVLFLIPLLSQAESTSSTSSIPSISSTSKSSIATSTIVPSTTLNTAASATSIGTVATSAAAEPNNMLITVSYVGIAVGCSVIAIFALTIFFSYRQRKASGGQPEMTDAKKEYLEYFRNPNGDNDDGQGGAGQGFGAGNESWRNQMTNSNAKAADNTSHNRTGSKSSLAKFHFRSSSKSQEPVEPILKIEVTSNPSLRPVSLFPDSKNIKAQQKAAAYGGNNGSQGPSVPRFEVPGKVVYQDPSIPVPPHAMTTSENGNSYKFPPRTTSRRAPPMPLAIRPFAPSEAGTPRMIVVQSPQSFMAVGLSPTPPRRNDVPQLQQQRSKSPYNPSQLSPIQMQPIRPYSPLESVSGRNNEPQPYIPSWMDMPNQYPKVDRVEPRSRTPQQKQPQKPIPRAQRPMSSTTINSDDSRSFSDDEYSSYDDGDDYDDDDDRNYDYRSQVYDSYRRSTDSYDSGRYDDRRPLSAQSNETGWSYGPSHTSREKARVAPRSHAEPYSTSHLSARDARSGSHGRQKTPVPVNANSTLSPTTYINNRGGYGREAVNASPVTPPPAPPPKDWAAIPIKMDQYPAFEPVVRPSPASRGNTPRPVLKTGGLPNNPKTKKQTGWEADLERGYY</sequence>
<feature type="region of interest" description="Disordered" evidence="1">
    <location>
        <begin position="130"/>
        <end position="194"/>
    </location>
</feature>
<reference evidence="4 5" key="1">
    <citation type="submission" date="2023-08" db="EMBL/GenBank/DDBJ databases">
        <authorList>
            <person name="Palmer J.M."/>
        </authorList>
    </citation>
    <scope>NUCLEOTIDE SEQUENCE [LARGE SCALE GENOMIC DNA]</scope>
    <source>
        <strain evidence="4 5">TWF481</strain>
    </source>
</reference>
<keyword evidence="2" id="KW-0812">Transmembrane</keyword>
<keyword evidence="5" id="KW-1185">Reference proteome</keyword>
<evidence type="ECO:0000256" key="2">
    <source>
        <dbReference type="SAM" id="Phobius"/>
    </source>
</evidence>
<keyword evidence="3" id="KW-0732">Signal</keyword>
<comment type="caution">
    <text evidence="4">The sequence shown here is derived from an EMBL/GenBank/DDBJ whole genome shotgun (WGS) entry which is preliminary data.</text>
</comment>
<feature type="transmembrane region" description="Helical" evidence="2">
    <location>
        <begin position="85"/>
        <end position="106"/>
    </location>
</feature>
<feature type="compositionally biased region" description="Acidic residues" evidence="1">
    <location>
        <begin position="427"/>
        <end position="445"/>
    </location>
</feature>
<gene>
    <name evidence="4" type="ORF">TWF481_010183</name>
</gene>
<evidence type="ECO:0000256" key="1">
    <source>
        <dbReference type="SAM" id="MobiDB-lite"/>
    </source>
</evidence>
<feature type="compositionally biased region" description="Pro residues" evidence="1">
    <location>
        <begin position="559"/>
        <end position="568"/>
    </location>
</feature>
<organism evidence="4 5">
    <name type="scientific">Arthrobotrys musiformis</name>
    <dbReference type="NCBI Taxonomy" id="47236"/>
    <lineage>
        <taxon>Eukaryota</taxon>
        <taxon>Fungi</taxon>
        <taxon>Dikarya</taxon>
        <taxon>Ascomycota</taxon>
        <taxon>Pezizomycotina</taxon>
        <taxon>Orbiliomycetes</taxon>
        <taxon>Orbiliales</taxon>
        <taxon>Orbiliaceae</taxon>
        <taxon>Arthrobotrys</taxon>
    </lineage>
</organism>
<evidence type="ECO:0000313" key="4">
    <source>
        <dbReference type="EMBL" id="KAK6499825.1"/>
    </source>
</evidence>